<evidence type="ECO:0000256" key="8">
    <source>
        <dbReference type="ARBA" id="ARBA00022692"/>
    </source>
</evidence>
<evidence type="ECO:0000256" key="16">
    <source>
        <dbReference type="SAM" id="Coils"/>
    </source>
</evidence>
<dbReference type="InterPro" id="IPR003856">
    <property type="entry name" value="LPS_length_determ_N"/>
</dbReference>
<evidence type="ECO:0000256" key="10">
    <source>
        <dbReference type="ARBA" id="ARBA00022777"/>
    </source>
</evidence>
<evidence type="ECO:0000256" key="1">
    <source>
        <dbReference type="ARBA" id="ARBA00004429"/>
    </source>
</evidence>
<sequence length="777" mass="88046">MKNSDVLLDGFGLEGKGLNNRRTIRSYLKYKWIFISGILLAILLAGIYMFYTVPQYLISSKIVIKDREKGVDFSDNPLMKELDSYRSSKIIDNEIEVFKSVQLMESVLEDLDILTSVFAIDKLGRQKEFYKSDSPLLIDWPDREWQYELKDDEYKIEILDQNRFKLTVDKDVRMHRFGSLVSGHYGQFTITLREGVLIDSLESKVYSVFFNSAEALARNYSAALKVEPTNKQSSVLEISSLDNLPKRGIAIIDNLILKYNSQTEDEKNQSASTVVSFLSLQLNTLANEIDAIEGDIERLKNQNQISDIETEARLYLEGSNQNRNQISEYRTQIQVIESILNLLRNSKEDNTSTIPSALTLNDAALVNAVESYNSLQRDKERLLRDVQVSSPLVVAINDRISSQKTSINENLNNLKSSLQIAIRNLEVNSSRYEGRSSRIPQIERELQEITRLRLTKLEQFQDLNRKNEEAQMSLAATTNSFLRIVDTAKASYNPVKPNVVIIMAFAIIMGFGIPFLIVFARNFFNNKIETKAEAEQLTNLPVVAEISVDEYGENLVFSNRFKSPVAEQFRLLRANIFAFNQAKKKAVILVTSSVSGEGKTFCSINIGASLNLIGKKVVVLEFDLRKPTLLKSLKMPKEAEGIIEYLSGENDDLHGLIKKHPNQENFYYIGSGHIVSNPAEIMSLPRMGNLMKELKSMFDYVIIDTSPIGMVPDALSLCKYADITLYILKSNYTTTDHLSFLSNYGVLERMNHPMLILNGVNVVNGYGYGYDYAPVLT</sequence>
<evidence type="ECO:0000256" key="14">
    <source>
        <dbReference type="ARBA" id="ARBA00023137"/>
    </source>
</evidence>
<evidence type="ECO:0000256" key="11">
    <source>
        <dbReference type="ARBA" id="ARBA00022840"/>
    </source>
</evidence>
<keyword evidence="10" id="KW-0418">Kinase</keyword>
<dbReference type="InterPro" id="IPR027417">
    <property type="entry name" value="P-loop_NTPase"/>
</dbReference>
<dbReference type="InterPro" id="IPR025669">
    <property type="entry name" value="AAA_dom"/>
</dbReference>
<dbReference type="GO" id="GO:0005886">
    <property type="term" value="C:plasma membrane"/>
    <property type="evidence" value="ECO:0007669"/>
    <property type="project" value="UniProtKB-SubCell"/>
</dbReference>
<name>A0A239BJ94_9BACT</name>
<evidence type="ECO:0000313" key="22">
    <source>
        <dbReference type="Proteomes" id="UP000198480"/>
    </source>
</evidence>
<dbReference type="PANTHER" id="PTHR32309">
    <property type="entry name" value="TYROSINE-PROTEIN KINASE"/>
    <property type="match status" value="1"/>
</dbReference>
<evidence type="ECO:0000256" key="15">
    <source>
        <dbReference type="ARBA" id="ARBA00051245"/>
    </source>
</evidence>
<evidence type="ECO:0000256" key="5">
    <source>
        <dbReference type="ARBA" id="ARBA00022475"/>
    </source>
</evidence>
<accession>A0A239BJ94</accession>
<keyword evidence="9" id="KW-0547">Nucleotide-binding</keyword>
<dbReference type="OrthoDB" id="9794577at2"/>
<keyword evidence="8 17" id="KW-0812">Transmembrane</keyword>
<dbReference type="InterPro" id="IPR032807">
    <property type="entry name" value="GNVR"/>
</dbReference>
<dbReference type="InterPro" id="IPR050445">
    <property type="entry name" value="Bact_polysacc_biosynth/exp"/>
</dbReference>
<dbReference type="Pfam" id="PF02706">
    <property type="entry name" value="Wzz"/>
    <property type="match status" value="1"/>
</dbReference>
<evidence type="ECO:0000256" key="9">
    <source>
        <dbReference type="ARBA" id="ARBA00022741"/>
    </source>
</evidence>
<keyword evidence="22" id="KW-1185">Reference proteome</keyword>
<dbReference type="EC" id="2.7.10.2" evidence="4"/>
<evidence type="ECO:0000259" key="20">
    <source>
        <dbReference type="Pfam" id="PF13807"/>
    </source>
</evidence>
<keyword evidence="13 17" id="KW-0472">Membrane</keyword>
<evidence type="ECO:0000256" key="2">
    <source>
        <dbReference type="ARBA" id="ARBA00007316"/>
    </source>
</evidence>
<keyword evidence="14" id="KW-0829">Tyrosine-protein kinase</keyword>
<evidence type="ECO:0000256" key="3">
    <source>
        <dbReference type="ARBA" id="ARBA00008883"/>
    </source>
</evidence>
<dbReference type="Pfam" id="PF13807">
    <property type="entry name" value="GNVR"/>
    <property type="match status" value="1"/>
</dbReference>
<comment type="catalytic activity">
    <reaction evidence="15">
        <text>L-tyrosyl-[protein] + ATP = O-phospho-L-tyrosyl-[protein] + ADP + H(+)</text>
        <dbReference type="Rhea" id="RHEA:10596"/>
        <dbReference type="Rhea" id="RHEA-COMP:10136"/>
        <dbReference type="Rhea" id="RHEA-COMP:20101"/>
        <dbReference type="ChEBI" id="CHEBI:15378"/>
        <dbReference type="ChEBI" id="CHEBI:30616"/>
        <dbReference type="ChEBI" id="CHEBI:46858"/>
        <dbReference type="ChEBI" id="CHEBI:61978"/>
        <dbReference type="ChEBI" id="CHEBI:456216"/>
        <dbReference type="EC" id="2.7.10.2"/>
    </reaction>
</comment>
<feature type="domain" description="Polysaccharide chain length determinant N-terminal" evidence="18">
    <location>
        <begin position="29"/>
        <end position="111"/>
    </location>
</feature>
<evidence type="ECO:0000259" key="19">
    <source>
        <dbReference type="Pfam" id="PF13614"/>
    </source>
</evidence>
<dbReference type="SUPFAM" id="SSF52540">
    <property type="entry name" value="P-loop containing nucleoside triphosphate hydrolases"/>
    <property type="match status" value="1"/>
</dbReference>
<dbReference type="Pfam" id="PF13614">
    <property type="entry name" value="AAA_31"/>
    <property type="match status" value="1"/>
</dbReference>
<feature type="coiled-coil region" evidence="16">
    <location>
        <begin position="282"/>
        <end position="309"/>
    </location>
</feature>
<reference evidence="22" key="1">
    <citation type="submission" date="2017-06" db="EMBL/GenBank/DDBJ databases">
        <authorList>
            <person name="Varghese N."/>
            <person name="Submissions S."/>
        </authorList>
    </citation>
    <scope>NUCLEOTIDE SEQUENCE [LARGE SCALE GENOMIC DNA]</scope>
    <source>
        <strain evidence="22">5C</strain>
    </source>
</reference>
<feature type="domain" description="Tyrosine-protein kinase G-rich" evidence="20">
    <location>
        <begin position="462"/>
        <end position="522"/>
    </location>
</feature>
<dbReference type="Proteomes" id="UP000198480">
    <property type="component" value="Unassembled WGS sequence"/>
</dbReference>
<evidence type="ECO:0000256" key="6">
    <source>
        <dbReference type="ARBA" id="ARBA00022519"/>
    </source>
</evidence>
<dbReference type="PANTHER" id="PTHR32309:SF13">
    <property type="entry name" value="FERRIC ENTEROBACTIN TRANSPORT PROTEIN FEPE"/>
    <property type="match status" value="1"/>
</dbReference>
<gene>
    <name evidence="21" type="ORF">SAMN06295967_10317</name>
</gene>
<feature type="domain" description="AAA" evidence="19">
    <location>
        <begin position="587"/>
        <end position="708"/>
    </location>
</feature>
<feature type="transmembrane region" description="Helical" evidence="17">
    <location>
        <begin position="499"/>
        <end position="520"/>
    </location>
</feature>
<keyword evidence="11" id="KW-0067">ATP-binding</keyword>
<organism evidence="21 22">
    <name type="scientific">Belliella buryatensis</name>
    <dbReference type="NCBI Taxonomy" id="1500549"/>
    <lineage>
        <taxon>Bacteria</taxon>
        <taxon>Pseudomonadati</taxon>
        <taxon>Bacteroidota</taxon>
        <taxon>Cytophagia</taxon>
        <taxon>Cytophagales</taxon>
        <taxon>Cyclobacteriaceae</taxon>
        <taxon>Belliella</taxon>
    </lineage>
</organism>
<comment type="similarity">
    <text evidence="2">Belongs to the CpsD/CapB family.</text>
</comment>
<feature type="coiled-coil region" evidence="16">
    <location>
        <begin position="365"/>
        <end position="428"/>
    </location>
</feature>
<dbReference type="EMBL" id="FZOK01000003">
    <property type="protein sequence ID" value="SNS07692.1"/>
    <property type="molecule type" value="Genomic_DNA"/>
</dbReference>
<dbReference type="InterPro" id="IPR005702">
    <property type="entry name" value="Wzc-like_C"/>
</dbReference>
<evidence type="ECO:0000313" key="21">
    <source>
        <dbReference type="EMBL" id="SNS07692.1"/>
    </source>
</evidence>
<keyword evidence="6" id="KW-0997">Cell inner membrane</keyword>
<evidence type="ECO:0000256" key="12">
    <source>
        <dbReference type="ARBA" id="ARBA00022989"/>
    </source>
</evidence>
<evidence type="ECO:0000256" key="7">
    <source>
        <dbReference type="ARBA" id="ARBA00022679"/>
    </source>
</evidence>
<keyword evidence="7" id="KW-0808">Transferase</keyword>
<evidence type="ECO:0000256" key="13">
    <source>
        <dbReference type="ARBA" id="ARBA00023136"/>
    </source>
</evidence>
<keyword evidence="16" id="KW-0175">Coiled coil</keyword>
<dbReference type="Gene3D" id="3.40.50.300">
    <property type="entry name" value="P-loop containing nucleotide triphosphate hydrolases"/>
    <property type="match status" value="1"/>
</dbReference>
<proteinExistence type="inferred from homology"/>
<evidence type="ECO:0000256" key="17">
    <source>
        <dbReference type="SAM" id="Phobius"/>
    </source>
</evidence>
<keyword evidence="12 17" id="KW-1133">Transmembrane helix</keyword>
<feature type="transmembrane region" description="Helical" evidence="17">
    <location>
        <begin position="32"/>
        <end position="51"/>
    </location>
</feature>
<comment type="subcellular location">
    <subcellularLocation>
        <location evidence="1">Cell inner membrane</location>
        <topology evidence="1">Multi-pass membrane protein</topology>
    </subcellularLocation>
</comment>
<dbReference type="AlphaFoldDB" id="A0A239BJ94"/>
<dbReference type="RefSeq" id="WP_089238131.1">
    <property type="nucleotide sequence ID" value="NZ_FZOK01000003.1"/>
</dbReference>
<comment type="similarity">
    <text evidence="3">Belongs to the etk/wzc family.</text>
</comment>
<dbReference type="CDD" id="cd05387">
    <property type="entry name" value="BY-kinase"/>
    <property type="match status" value="1"/>
</dbReference>
<keyword evidence="5" id="KW-1003">Cell membrane</keyword>
<evidence type="ECO:0000259" key="18">
    <source>
        <dbReference type="Pfam" id="PF02706"/>
    </source>
</evidence>
<protein>
    <recommendedName>
        <fullName evidence="4">non-specific protein-tyrosine kinase</fullName>
        <ecNumber evidence="4">2.7.10.2</ecNumber>
    </recommendedName>
</protein>
<evidence type="ECO:0000256" key="4">
    <source>
        <dbReference type="ARBA" id="ARBA00011903"/>
    </source>
</evidence>
<dbReference type="GO" id="GO:0004713">
    <property type="term" value="F:protein tyrosine kinase activity"/>
    <property type="evidence" value="ECO:0007669"/>
    <property type="project" value="TreeGrafter"/>
</dbReference>